<dbReference type="EMBL" id="JAPTMY010000006">
    <property type="protein sequence ID" value="MCZ0857218.1"/>
    <property type="molecule type" value="Genomic_DNA"/>
</dbReference>
<dbReference type="InterPro" id="IPR009061">
    <property type="entry name" value="DNA-bd_dom_put_sf"/>
</dbReference>
<sequence length="162" mass="17698">MTMAVESKTYLPEEEVAGRFGEIVAALSAREAAPRLVVGGETVDLSPAMADVLARVARAMQQGLAVTVAPQGTRLTTQEAADMLGISRSTLLRMLEAGEIPFEKIRRHRRLYLADVLEFQRRQRRAANEALSDMVADAQAMGAYDDDPAQVRQALVAVRTED</sequence>
<evidence type="ECO:0000313" key="2">
    <source>
        <dbReference type="EMBL" id="MCZ0857218.1"/>
    </source>
</evidence>
<accession>A0ABT4I647</accession>
<proteinExistence type="predicted"/>
<keyword evidence="3" id="KW-1185">Reference proteome</keyword>
<name>A0ABT4I647_9ACTO</name>
<dbReference type="InterPro" id="IPR041657">
    <property type="entry name" value="HTH_17"/>
</dbReference>
<protein>
    <submittedName>
        <fullName evidence="2">Helix-turn-helix domain-containing protein</fullName>
    </submittedName>
</protein>
<comment type="caution">
    <text evidence="2">The sequence shown here is derived from an EMBL/GenBank/DDBJ whole genome shotgun (WGS) entry which is preliminary data.</text>
</comment>
<dbReference type="InterPro" id="IPR010093">
    <property type="entry name" value="SinI_DNA-bd"/>
</dbReference>
<gene>
    <name evidence="2" type="ORF">OHJ16_04075</name>
</gene>
<dbReference type="RefSeq" id="WP_268916854.1">
    <property type="nucleotide sequence ID" value="NZ_JAPTMY010000006.1"/>
</dbReference>
<dbReference type="Proteomes" id="UP001072034">
    <property type="component" value="Unassembled WGS sequence"/>
</dbReference>
<dbReference type="SUPFAM" id="SSF46955">
    <property type="entry name" value="Putative DNA-binding domain"/>
    <property type="match status" value="1"/>
</dbReference>
<evidence type="ECO:0000313" key="3">
    <source>
        <dbReference type="Proteomes" id="UP001072034"/>
    </source>
</evidence>
<feature type="domain" description="Helix-turn-helix" evidence="1">
    <location>
        <begin position="75"/>
        <end position="124"/>
    </location>
</feature>
<dbReference type="NCBIfam" id="TIGR01764">
    <property type="entry name" value="excise"/>
    <property type="match status" value="1"/>
</dbReference>
<dbReference type="Gene3D" id="1.10.1660.10">
    <property type="match status" value="1"/>
</dbReference>
<organism evidence="2 3">
    <name type="scientific">Actinomyces israelii</name>
    <dbReference type="NCBI Taxonomy" id="1659"/>
    <lineage>
        <taxon>Bacteria</taxon>
        <taxon>Bacillati</taxon>
        <taxon>Actinomycetota</taxon>
        <taxon>Actinomycetes</taxon>
        <taxon>Actinomycetales</taxon>
        <taxon>Actinomycetaceae</taxon>
        <taxon>Actinomyces</taxon>
    </lineage>
</organism>
<dbReference type="Pfam" id="PF12728">
    <property type="entry name" value="HTH_17"/>
    <property type="match status" value="1"/>
</dbReference>
<reference evidence="2" key="1">
    <citation type="submission" date="2022-10" db="EMBL/GenBank/DDBJ databases">
        <title>Genome sequence of Actinomyces israelii ATCC 10048.</title>
        <authorList>
            <person name="Watt R.M."/>
            <person name="Tong W.M."/>
        </authorList>
    </citation>
    <scope>NUCLEOTIDE SEQUENCE</scope>
    <source>
        <strain evidence="2">ATCC 10048</strain>
    </source>
</reference>
<evidence type="ECO:0000259" key="1">
    <source>
        <dbReference type="Pfam" id="PF12728"/>
    </source>
</evidence>